<gene>
    <name evidence="1" type="primary">Vigan.01G240800</name>
    <name evidence="1" type="ORF">VIGAN_01240800</name>
</gene>
<proteinExistence type="predicted"/>
<dbReference type="AlphaFoldDB" id="A0A0S3R2H0"/>
<sequence length="91" mass="10770">TNQTPTRRVKIHQSIGNKNVRFHQTHLPNAPMNRLSFMQPSLITTLPKQITKRNPIWLHTFKTHPRVKPQQVFYFHTNQLTQPTQQHIPDS</sequence>
<organism evidence="1 2">
    <name type="scientific">Vigna angularis var. angularis</name>
    <dbReference type="NCBI Taxonomy" id="157739"/>
    <lineage>
        <taxon>Eukaryota</taxon>
        <taxon>Viridiplantae</taxon>
        <taxon>Streptophyta</taxon>
        <taxon>Embryophyta</taxon>
        <taxon>Tracheophyta</taxon>
        <taxon>Spermatophyta</taxon>
        <taxon>Magnoliopsida</taxon>
        <taxon>eudicotyledons</taxon>
        <taxon>Gunneridae</taxon>
        <taxon>Pentapetalae</taxon>
        <taxon>rosids</taxon>
        <taxon>fabids</taxon>
        <taxon>Fabales</taxon>
        <taxon>Fabaceae</taxon>
        <taxon>Papilionoideae</taxon>
        <taxon>50 kb inversion clade</taxon>
        <taxon>NPAAA clade</taxon>
        <taxon>indigoferoid/millettioid clade</taxon>
        <taxon>Phaseoleae</taxon>
        <taxon>Vigna</taxon>
    </lineage>
</organism>
<dbReference type="EMBL" id="AP015034">
    <property type="protein sequence ID" value="BAT74689.1"/>
    <property type="molecule type" value="Genomic_DNA"/>
</dbReference>
<feature type="non-terminal residue" evidence="1">
    <location>
        <position position="1"/>
    </location>
</feature>
<accession>A0A0S3R2H0</accession>
<evidence type="ECO:0000313" key="2">
    <source>
        <dbReference type="Proteomes" id="UP000291084"/>
    </source>
</evidence>
<protein>
    <submittedName>
        <fullName evidence="1">Uncharacterized protein</fullName>
    </submittedName>
</protein>
<name>A0A0S3R2H0_PHAAN</name>
<dbReference type="Proteomes" id="UP000291084">
    <property type="component" value="Chromosome 1"/>
</dbReference>
<keyword evidence="2" id="KW-1185">Reference proteome</keyword>
<reference evidence="1 2" key="1">
    <citation type="journal article" date="2015" name="Sci. Rep.">
        <title>The power of single molecule real-time sequencing technology in the de novo assembly of a eukaryotic genome.</title>
        <authorList>
            <person name="Sakai H."/>
            <person name="Naito K."/>
            <person name="Ogiso-Tanaka E."/>
            <person name="Takahashi Y."/>
            <person name="Iseki K."/>
            <person name="Muto C."/>
            <person name="Satou K."/>
            <person name="Teruya K."/>
            <person name="Shiroma A."/>
            <person name="Shimoji M."/>
            <person name="Hirano T."/>
            <person name="Itoh T."/>
            <person name="Kaga A."/>
            <person name="Tomooka N."/>
        </authorList>
    </citation>
    <scope>NUCLEOTIDE SEQUENCE [LARGE SCALE GENOMIC DNA]</scope>
    <source>
        <strain evidence="2">cv. Shumari</strain>
    </source>
</reference>
<evidence type="ECO:0000313" key="1">
    <source>
        <dbReference type="EMBL" id="BAT74689.1"/>
    </source>
</evidence>